<protein>
    <recommendedName>
        <fullName evidence="2">TonB-dependent receptor-like beta-barrel domain-containing protein</fullName>
    </recommendedName>
</protein>
<organism evidence="1">
    <name type="scientific">marine metagenome</name>
    <dbReference type="NCBI Taxonomy" id="408172"/>
    <lineage>
        <taxon>unclassified sequences</taxon>
        <taxon>metagenomes</taxon>
        <taxon>ecological metagenomes</taxon>
    </lineage>
</organism>
<evidence type="ECO:0008006" key="2">
    <source>
        <dbReference type="Google" id="ProtNLM"/>
    </source>
</evidence>
<sequence>MSIILFLMALSLLPAKDAELIGYDWSGHFGYVNCQGSLMWNRDWYSGPYFFDGTWANNPGLMGSEIKDGFLHGHEDTVHYDSSVVASYFDYVQGDYLQDEFSTAVDYSGNGRHIRLHGFKRSFAGKYNQYTPPNTLPQPIHQTYTIQYQSKKELEKIDAAVGHFNTYSGLPDTVDKALYNSRITSSNVSWEKQKGALSARIDANHFLQRLKSDYSYTDSLDGFEESFKKVRYLTRSKYSGELQWQKGERLNLFSRMELHSRSVRLDTMRNERWQQWLLGAEYGNFHASGGLVFAEEENKLLWDFSFHLERNNYTIRLFYEQIPAPAHPFFKNPGILTSTSLASAFGKIKTGRWDISVWANRTGYVSNHGAGAMGVAYPENETNLSLGTELDIRLVRSIGLILGYVHQDGKSLISDGVKQRLKITGKGSFRLFEGVMNLKTNVEVHGWLNRQPAGFLLPVEAVPVSFEYNSLKDLWFVKATVTAVVSSFTLSYTWHNLSEIILNASGSDRGNTLDMHPLMPEMGRQASMTISWHFLD</sequence>
<name>A0A381Q7J9_9ZZZZ</name>
<dbReference type="AlphaFoldDB" id="A0A381Q7J9"/>
<proteinExistence type="predicted"/>
<accession>A0A381Q7J9</accession>
<evidence type="ECO:0000313" key="1">
    <source>
        <dbReference type="EMBL" id="SUZ74017.1"/>
    </source>
</evidence>
<dbReference type="EMBL" id="UINC01001197">
    <property type="protein sequence ID" value="SUZ74017.1"/>
    <property type="molecule type" value="Genomic_DNA"/>
</dbReference>
<reference evidence="1" key="1">
    <citation type="submission" date="2018-05" db="EMBL/GenBank/DDBJ databases">
        <authorList>
            <person name="Lanie J.A."/>
            <person name="Ng W.-L."/>
            <person name="Kazmierczak K.M."/>
            <person name="Andrzejewski T.M."/>
            <person name="Davidsen T.M."/>
            <person name="Wayne K.J."/>
            <person name="Tettelin H."/>
            <person name="Glass J.I."/>
            <person name="Rusch D."/>
            <person name="Podicherti R."/>
            <person name="Tsui H.-C.T."/>
            <person name="Winkler M.E."/>
        </authorList>
    </citation>
    <scope>NUCLEOTIDE SEQUENCE</scope>
</reference>
<gene>
    <name evidence="1" type="ORF">METZ01_LOCUS26871</name>
</gene>